<organism evidence="2 3">
    <name type="scientific">Rangifer tarandus platyrhynchus</name>
    <name type="common">Svalbard reindeer</name>
    <dbReference type="NCBI Taxonomy" id="3082113"/>
    <lineage>
        <taxon>Eukaryota</taxon>
        <taxon>Metazoa</taxon>
        <taxon>Chordata</taxon>
        <taxon>Craniata</taxon>
        <taxon>Vertebrata</taxon>
        <taxon>Euteleostomi</taxon>
        <taxon>Mammalia</taxon>
        <taxon>Eutheria</taxon>
        <taxon>Laurasiatheria</taxon>
        <taxon>Artiodactyla</taxon>
        <taxon>Ruminantia</taxon>
        <taxon>Pecora</taxon>
        <taxon>Cervidae</taxon>
        <taxon>Odocoileinae</taxon>
        <taxon>Rangifer</taxon>
    </lineage>
</organism>
<evidence type="ECO:0000313" key="3">
    <source>
        <dbReference type="Proteomes" id="UP001176941"/>
    </source>
</evidence>
<accession>A0ABN8YU85</accession>
<dbReference type="EMBL" id="OX459959">
    <property type="protein sequence ID" value="CAI9164675.1"/>
    <property type="molecule type" value="Genomic_DNA"/>
</dbReference>
<feature type="chain" id="PRO_5045513171" evidence="1">
    <location>
        <begin position="21"/>
        <end position="79"/>
    </location>
</feature>
<name>A0ABN8YU85_RANTA</name>
<sequence length="79" mass="8326">MPLLCFYWLVAALAGSEVTADCAPPLGDILGLVCSEQYFLPWSKAAKRLSVLRQVTTSPTKCTEALALEAGSSVPLAIA</sequence>
<gene>
    <name evidence="2" type="ORF">MRATA1EN1_LOCUS13637</name>
</gene>
<keyword evidence="1" id="KW-0732">Signal</keyword>
<keyword evidence="3" id="KW-1185">Reference proteome</keyword>
<evidence type="ECO:0000256" key="1">
    <source>
        <dbReference type="SAM" id="SignalP"/>
    </source>
</evidence>
<reference evidence="2" key="1">
    <citation type="submission" date="2023-04" db="EMBL/GenBank/DDBJ databases">
        <authorList>
            <consortium name="ELIXIR-Norway"/>
        </authorList>
    </citation>
    <scope>NUCLEOTIDE SEQUENCE [LARGE SCALE GENOMIC DNA]</scope>
</reference>
<protein>
    <submittedName>
        <fullName evidence="2">Uncharacterized protein</fullName>
    </submittedName>
</protein>
<proteinExistence type="predicted"/>
<evidence type="ECO:0000313" key="2">
    <source>
        <dbReference type="EMBL" id="CAI9164675.1"/>
    </source>
</evidence>
<feature type="signal peptide" evidence="1">
    <location>
        <begin position="1"/>
        <end position="20"/>
    </location>
</feature>
<dbReference type="Proteomes" id="UP001176941">
    <property type="component" value="Chromosome 23"/>
</dbReference>